<dbReference type="SUPFAM" id="SSF75304">
    <property type="entry name" value="Amidase signature (AS) enzymes"/>
    <property type="match status" value="1"/>
</dbReference>
<sequence>MGSMKPLWRDVAAQRRHEINRKIPNEWLVPEHLLETHPAMALPHVSGILTPWELQVTEMRAVDILAGIRERRFTSVDVTRAFCKRAVIAHQATNCIAEVLFEEALAQAAELDEYLRIHGKTKGMLHGLPISVKEHIFVQGTTATSGLIAWANQMSPGDALIVQTFREQGAVFHVKTTNPQTLMAIETDSNLFGRTLNPHNPSLTCGGSTGGEGALIAMGGSPLGIGTDIGGSIRVPSAFCGLYGLKPSVGRLPHSGLCGLHDGMHNIIGAVGPMAKCREDLELFSSAALANRPWDHEPSLIEIPWKENIQIPAKLKFAVIRTDGIVHPHPPVINALEEVVATLEASGHTIVDWDTGLHEALINTINETYFLDGGKEYWETLEAGGEPPVQMLEWILKTHAKRSYSVEETWKVNSQLDLLRTMYAKQWNAAGIDAIICPAGPTVASVHGESRYWGYTSVWNALDYSAAVVPWRKVLPSDTLVNSAQQLSGSNAANDWFQERYGPQGADRYVNAPVGVQVVCRRLQEERLLQIVASVEASMSAAANGIDRGVVSELDCAQRALATEQSSHKDGSLYKITTLEDKVAAIAA</sequence>
<evidence type="ECO:0000256" key="4">
    <source>
        <dbReference type="PIRSR" id="PIRSR001221-2"/>
    </source>
</evidence>
<evidence type="ECO:0000256" key="1">
    <source>
        <dbReference type="ARBA" id="ARBA00009199"/>
    </source>
</evidence>
<accession>A0AAV9NAU0</accession>
<dbReference type="PANTHER" id="PTHR46072">
    <property type="entry name" value="AMIDASE-RELATED-RELATED"/>
    <property type="match status" value="1"/>
</dbReference>
<reference evidence="6 7" key="1">
    <citation type="submission" date="2023-08" db="EMBL/GenBank/DDBJ databases">
        <title>Black Yeasts Isolated from many extreme environments.</title>
        <authorList>
            <person name="Coleine C."/>
            <person name="Stajich J.E."/>
            <person name="Selbmann L."/>
        </authorList>
    </citation>
    <scope>NUCLEOTIDE SEQUENCE [LARGE SCALE GENOMIC DNA]</scope>
    <source>
        <strain evidence="6 7">CCFEE 5792</strain>
    </source>
</reference>
<evidence type="ECO:0000313" key="7">
    <source>
        <dbReference type="Proteomes" id="UP001358417"/>
    </source>
</evidence>
<protein>
    <recommendedName>
        <fullName evidence="5">Amidase domain-containing protein</fullName>
    </recommendedName>
</protein>
<dbReference type="InterPro" id="IPR023631">
    <property type="entry name" value="Amidase_dom"/>
</dbReference>
<dbReference type="EMBL" id="JAVRRD010000012">
    <property type="protein sequence ID" value="KAK5053348.1"/>
    <property type="molecule type" value="Genomic_DNA"/>
</dbReference>
<dbReference type="GeneID" id="89970534"/>
<evidence type="ECO:0000259" key="5">
    <source>
        <dbReference type="Pfam" id="PF01425"/>
    </source>
</evidence>
<dbReference type="GO" id="GO:0016787">
    <property type="term" value="F:hydrolase activity"/>
    <property type="evidence" value="ECO:0007669"/>
    <property type="project" value="UniProtKB-KW"/>
</dbReference>
<feature type="domain" description="Amidase" evidence="5">
    <location>
        <begin position="77"/>
        <end position="529"/>
    </location>
</feature>
<feature type="binding site" evidence="4">
    <location>
        <begin position="229"/>
        <end position="232"/>
    </location>
    <ligand>
        <name>substrate</name>
    </ligand>
</feature>
<comment type="caution">
    <text evidence="6">The sequence shown here is derived from an EMBL/GenBank/DDBJ whole genome shotgun (WGS) entry which is preliminary data.</text>
</comment>
<feature type="active site" description="Acyl-ester intermediate" evidence="3">
    <location>
        <position position="232"/>
    </location>
</feature>
<feature type="active site" description="Charge relay system" evidence="3">
    <location>
        <position position="208"/>
    </location>
</feature>
<dbReference type="PIRSF" id="PIRSF001221">
    <property type="entry name" value="Amidase_fungi"/>
    <property type="match status" value="1"/>
</dbReference>
<evidence type="ECO:0000256" key="3">
    <source>
        <dbReference type="PIRSR" id="PIRSR001221-1"/>
    </source>
</evidence>
<dbReference type="AlphaFoldDB" id="A0AAV9NAU0"/>
<feature type="active site" description="Charge relay system" evidence="3">
    <location>
        <position position="133"/>
    </location>
</feature>
<proteinExistence type="inferred from homology"/>
<evidence type="ECO:0000256" key="2">
    <source>
        <dbReference type="ARBA" id="ARBA00022801"/>
    </source>
</evidence>
<gene>
    <name evidence="6" type="ORF">LTR84_002322</name>
</gene>
<dbReference type="Pfam" id="PF01425">
    <property type="entry name" value="Amidase"/>
    <property type="match status" value="1"/>
</dbReference>
<keyword evidence="2" id="KW-0378">Hydrolase</keyword>
<dbReference type="RefSeq" id="XP_064706790.1">
    <property type="nucleotide sequence ID" value="XM_064845936.1"/>
</dbReference>
<dbReference type="Gene3D" id="3.90.1300.10">
    <property type="entry name" value="Amidase signature (AS) domain"/>
    <property type="match status" value="1"/>
</dbReference>
<organism evidence="6 7">
    <name type="scientific">Exophiala bonariae</name>
    <dbReference type="NCBI Taxonomy" id="1690606"/>
    <lineage>
        <taxon>Eukaryota</taxon>
        <taxon>Fungi</taxon>
        <taxon>Dikarya</taxon>
        <taxon>Ascomycota</taxon>
        <taxon>Pezizomycotina</taxon>
        <taxon>Eurotiomycetes</taxon>
        <taxon>Chaetothyriomycetidae</taxon>
        <taxon>Chaetothyriales</taxon>
        <taxon>Herpotrichiellaceae</taxon>
        <taxon>Exophiala</taxon>
    </lineage>
</organism>
<keyword evidence="7" id="KW-1185">Reference proteome</keyword>
<dbReference type="Proteomes" id="UP001358417">
    <property type="component" value="Unassembled WGS sequence"/>
</dbReference>
<comment type="similarity">
    <text evidence="1">Belongs to the amidase family.</text>
</comment>
<dbReference type="InterPro" id="IPR036928">
    <property type="entry name" value="AS_sf"/>
</dbReference>
<name>A0AAV9NAU0_9EURO</name>
<evidence type="ECO:0000313" key="6">
    <source>
        <dbReference type="EMBL" id="KAK5053348.1"/>
    </source>
</evidence>
<feature type="binding site" evidence="4">
    <location>
        <position position="208"/>
    </location>
    <ligand>
        <name>substrate</name>
    </ligand>
</feature>
<dbReference type="PANTHER" id="PTHR46072:SF4">
    <property type="entry name" value="AMIDASE C550.07-RELATED"/>
    <property type="match status" value="1"/>
</dbReference>
<feature type="binding site" evidence="4">
    <location>
        <position position="182"/>
    </location>
    <ligand>
        <name>substrate</name>
    </ligand>
</feature>